<name>A0A059KRD9_9BURK</name>
<dbReference type="eggNOG" id="COG5511">
    <property type="taxonomic scope" value="Bacteria"/>
</dbReference>
<dbReference type="STRING" id="34103.SAMN05421778_11469"/>
<dbReference type="RefSeq" id="WP_051631479.1">
    <property type="nucleotide sequence ID" value="NZ_AZRA01000010.1"/>
</dbReference>
<accession>A0A059KRD9</accession>
<sequence>MANWLDQLIGAISPKAAFQREAYRQAKRAFEAASPADPWRPKRGGASANTDVAADEHTLRIKARWLRDNVGFIGRGLGQRIDYAIGTGVVRKWGGPHAKKLTEAWAQHVKECDADDKLNMGGIEALSVHTMDVDGMVLLRIRTRRPEDGLMVPLQYQVLEVDWIDTQRTAPSNSANRVINGIEYSPIGKTVGYWLFDEHPGDVGSGWRTPAMNSRLVPAESIIPLYDVSRPGAGRGVTRLKSVITAVRDLHNYRQAEMLRKDTEARLGIIASGDLSQMAAPPSAGGSSAGVGFLGDIPAGGIFQAPPGLNLTSVQPTAMPGYVDAIKMEIKLIAAAGGWTYEGCTGDMTEVNYSSARIRRLDFRAEIERLQWLTIDHMLCERMDRAFVAHCKLAGIIPPSATWSCEHTYPRWPHVDPVKDVAGEVMEIAAGLSTISAGNRSRGNDPEKVAQEWAADMKRLGPDGLNVLATMLFMLKGKEPADGAGKDLP</sequence>
<gene>
    <name evidence="2" type="ORF">X805_04890</name>
</gene>
<evidence type="ECO:0000313" key="3">
    <source>
        <dbReference type="Proteomes" id="UP000026714"/>
    </source>
</evidence>
<evidence type="ECO:0008006" key="4">
    <source>
        <dbReference type="Google" id="ProtNLM"/>
    </source>
</evidence>
<protein>
    <recommendedName>
        <fullName evidence="4">Phage portal protein</fullName>
    </recommendedName>
</protein>
<organism evidence="2 3">
    <name type="scientific">Sphaerotilus natans subsp. natans DSM 6575</name>
    <dbReference type="NCBI Taxonomy" id="1286631"/>
    <lineage>
        <taxon>Bacteria</taxon>
        <taxon>Pseudomonadati</taxon>
        <taxon>Pseudomonadota</taxon>
        <taxon>Betaproteobacteria</taxon>
        <taxon>Burkholderiales</taxon>
        <taxon>Sphaerotilaceae</taxon>
        <taxon>Sphaerotilus</taxon>
    </lineage>
</organism>
<feature type="region of interest" description="Disordered" evidence="1">
    <location>
        <begin position="30"/>
        <end position="51"/>
    </location>
</feature>
<dbReference type="InterPro" id="IPR006429">
    <property type="entry name" value="Phage_lambda_portal"/>
</dbReference>
<proteinExistence type="predicted"/>
<dbReference type="GO" id="GO:0019068">
    <property type="term" value="P:virion assembly"/>
    <property type="evidence" value="ECO:0007669"/>
    <property type="project" value="InterPro"/>
</dbReference>
<dbReference type="Proteomes" id="UP000026714">
    <property type="component" value="Unassembled WGS sequence"/>
</dbReference>
<keyword evidence="3" id="KW-1185">Reference proteome</keyword>
<dbReference type="GO" id="GO:0005198">
    <property type="term" value="F:structural molecule activity"/>
    <property type="evidence" value="ECO:0007669"/>
    <property type="project" value="InterPro"/>
</dbReference>
<dbReference type="AlphaFoldDB" id="A0A059KRD9"/>
<comment type="caution">
    <text evidence="2">The sequence shown here is derived from an EMBL/GenBank/DDBJ whole genome shotgun (WGS) entry which is preliminary data.</text>
</comment>
<dbReference type="EMBL" id="AZRA01000010">
    <property type="protein sequence ID" value="KDB53935.1"/>
    <property type="molecule type" value="Genomic_DNA"/>
</dbReference>
<dbReference type="Pfam" id="PF05136">
    <property type="entry name" value="Phage_portal_2"/>
    <property type="match status" value="1"/>
</dbReference>
<reference evidence="2 3" key="1">
    <citation type="journal article" date="2014" name="FEMS Microbiol. Ecol.">
        <title>Sphaerotilus natans encrusted with nanoball-shaped Fe(III) oxide minerals formed by nitrate-reducing mixotrophic Fe(II) oxidation.</title>
        <authorList>
            <person name="Park S."/>
            <person name="Kim D.H."/>
            <person name="Lee J.H."/>
            <person name="Hur H.G."/>
        </authorList>
    </citation>
    <scope>NUCLEOTIDE SEQUENCE [LARGE SCALE GENOMIC DNA]</scope>
    <source>
        <strain evidence="2 3">DSM 6575</strain>
    </source>
</reference>
<evidence type="ECO:0000313" key="2">
    <source>
        <dbReference type="EMBL" id="KDB53935.1"/>
    </source>
</evidence>
<evidence type="ECO:0000256" key="1">
    <source>
        <dbReference type="SAM" id="MobiDB-lite"/>
    </source>
</evidence>